<dbReference type="EMBL" id="AGBW02014804">
    <property type="protein sequence ID" value="OWR41032.1"/>
    <property type="molecule type" value="Genomic_DNA"/>
</dbReference>
<feature type="region of interest" description="Disordered" evidence="1">
    <location>
        <begin position="47"/>
        <end position="86"/>
    </location>
</feature>
<keyword evidence="3" id="KW-1185">Reference proteome</keyword>
<dbReference type="Proteomes" id="UP000007151">
    <property type="component" value="Unassembled WGS sequence"/>
</dbReference>
<dbReference type="AlphaFoldDB" id="A0A212EHS5"/>
<reference evidence="2 3" key="1">
    <citation type="journal article" date="2011" name="Cell">
        <title>The monarch butterfly genome yields insights into long-distance migration.</title>
        <authorList>
            <person name="Zhan S."/>
            <person name="Merlin C."/>
            <person name="Boore J.L."/>
            <person name="Reppert S.M."/>
        </authorList>
    </citation>
    <scope>NUCLEOTIDE SEQUENCE [LARGE SCALE GENOMIC DNA]</scope>
    <source>
        <strain evidence="2">F-2</strain>
    </source>
</reference>
<sequence length="86" mass="9545">MIHLESGTNNFSSCRLNIGVRALTENPEIALLASLNHIPASIGKARERVMPEASSQTFPRPLRPSPPHLIPLKKPIDRLPPLHNLR</sequence>
<dbReference type="KEGG" id="dpl:KGM_201537"/>
<evidence type="ECO:0000313" key="2">
    <source>
        <dbReference type="EMBL" id="OWR41032.1"/>
    </source>
</evidence>
<name>A0A212EHS5_DANPL</name>
<gene>
    <name evidence="2" type="ORF">KGM_201537</name>
</gene>
<organism evidence="2 3">
    <name type="scientific">Danaus plexippus plexippus</name>
    <dbReference type="NCBI Taxonomy" id="278856"/>
    <lineage>
        <taxon>Eukaryota</taxon>
        <taxon>Metazoa</taxon>
        <taxon>Ecdysozoa</taxon>
        <taxon>Arthropoda</taxon>
        <taxon>Hexapoda</taxon>
        <taxon>Insecta</taxon>
        <taxon>Pterygota</taxon>
        <taxon>Neoptera</taxon>
        <taxon>Endopterygota</taxon>
        <taxon>Lepidoptera</taxon>
        <taxon>Glossata</taxon>
        <taxon>Ditrysia</taxon>
        <taxon>Papilionoidea</taxon>
        <taxon>Nymphalidae</taxon>
        <taxon>Danainae</taxon>
        <taxon>Danaini</taxon>
        <taxon>Danaina</taxon>
        <taxon>Danaus</taxon>
        <taxon>Danaus</taxon>
    </lineage>
</organism>
<dbReference type="InParanoid" id="A0A212EHS5"/>
<comment type="caution">
    <text evidence="2">The sequence shown here is derived from an EMBL/GenBank/DDBJ whole genome shotgun (WGS) entry which is preliminary data.</text>
</comment>
<accession>A0A212EHS5</accession>
<evidence type="ECO:0000256" key="1">
    <source>
        <dbReference type="SAM" id="MobiDB-lite"/>
    </source>
</evidence>
<proteinExistence type="predicted"/>
<protein>
    <submittedName>
        <fullName evidence="2">Uncharacterized protein</fullName>
    </submittedName>
</protein>
<evidence type="ECO:0000313" key="3">
    <source>
        <dbReference type="Proteomes" id="UP000007151"/>
    </source>
</evidence>